<feature type="chain" id="PRO_5032975822" description="DUF4249 domain-containing protein" evidence="1">
    <location>
        <begin position="22"/>
        <end position="370"/>
    </location>
</feature>
<dbReference type="Proteomes" id="UP000588604">
    <property type="component" value="Unassembled WGS sequence"/>
</dbReference>
<sequence>MNKFQLIRAFAAFLIFVLANSCVEQIDFPLDKGVEKLIVSGQVNNLNEPQLVFLSETTSKDREPLFEDNKNYVLNDLPRPVSGANIKLMVIYGDGFASVLYTETKAGQYEMNSGVDLESASEIYLEIEVKGKMYRSKPQTMPSVVGSDVLSYSFTRGIIEDQPETPFISIETEATLPQQTGGYYLRWDVDEAYYWNLTFFPNPFNRAPPDCYVFGYPDPERITLVNGDLLNNEGNQSKRIVAQRIIDESFLSRHYFNVRQVSTNKEAYEYWRRIKELVGNTGSVFDTPPAPVLGNLYNVNDESEIVLGYFEVAKVNLTRIYTTRADVPFFNAEVCTYSPTRPLDDYPKTCLRCSEFKNSSNDTPPWWFDQ</sequence>
<organism evidence="2 3">
    <name type="scientific">Algoriphagus iocasae</name>
    <dbReference type="NCBI Taxonomy" id="1836499"/>
    <lineage>
        <taxon>Bacteria</taxon>
        <taxon>Pseudomonadati</taxon>
        <taxon>Bacteroidota</taxon>
        <taxon>Cytophagia</taxon>
        <taxon>Cytophagales</taxon>
        <taxon>Cyclobacteriaceae</taxon>
        <taxon>Algoriphagus</taxon>
    </lineage>
</organism>
<evidence type="ECO:0000256" key="1">
    <source>
        <dbReference type="SAM" id="SignalP"/>
    </source>
</evidence>
<dbReference type="RefSeq" id="WP_184494666.1">
    <property type="nucleotide sequence ID" value="NZ_JACIJO010000002.1"/>
</dbReference>
<reference evidence="2 3" key="1">
    <citation type="submission" date="2020-08" db="EMBL/GenBank/DDBJ databases">
        <title>Genomic Encyclopedia of Type Strains, Phase IV (KMG-IV): sequencing the most valuable type-strain genomes for metagenomic binning, comparative biology and taxonomic classification.</title>
        <authorList>
            <person name="Goeker M."/>
        </authorList>
    </citation>
    <scope>NUCLEOTIDE SEQUENCE [LARGE SCALE GENOMIC DNA]</scope>
    <source>
        <strain evidence="2 3">DSM 102044</strain>
    </source>
</reference>
<feature type="signal peptide" evidence="1">
    <location>
        <begin position="1"/>
        <end position="21"/>
    </location>
</feature>
<evidence type="ECO:0000313" key="2">
    <source>
        <dbReference type="EMBL" id="MBB6326037.1"/>
    </source>
</evidence>
<protein>
    <recommendedName>
        <fullName evidence="4">DUF4249 domain-containing protein</fullName>
    </recommendedName>
</protein>
<dbReference type="Pfam" id="PF14054">
    <property type="entry name" value="DUF4249"/>
    <property type="match status" value="1"/>
</dbReference>
<accession>A0A841MKN6</accession>
<keyword evidence="1" id="KW-0732">Signal</keyword>
<name>A0A841MKN6_9BACT</name>
<evidence type="ECO:0000313" key="3">
    <source>
        <dbReference type="Proteomes" id="UP000588604"/>
    </source>
</evidence>
<comment type="caution">
    <text evidence="2">The sequence shown here is derived from an EMBL/GenBank/DDBJ whole genome shotgun (WGS) entry which is preliminary data.</text>
</comment>
<evidence type="ECO:0008006" key="4">
    <source>
        <dbReference type="Google" id="ProtNLM"/>
    </source>
</evidence>
<keyword evidence="3" id="KW-1185">Reference proteome</keyword>
<proteinExistence type="predicted"/>
<dbReference type="AlphaFoldDB" id="A0A841MKN6"/>
<dbReference type="EMBL" id="JACIJO010000002">
    <property type="protein sequence ID" value="MBB6326037.1"/>
    <property type="molecule type" value="Genomic_DNA"/>
</dbReference>
<gene>
    <name evidence="2" type="ORF">FHS59_001665</name>
</gene>
<dbReference type="InterPro" id="IPR025345">
    <property type="entry name" value="DUF4249"/>
</dbReference>